<dbReference type="AlphaFoldDB" id="A0A915KQT2"/>
<protein>
    <submittedName>
        <fullName evidence="3">Uncharacterized protein</fullName>
    </submittedName>
</protein>
<sequence length="53" mass="5979">MIRLASLLVVLCAVCATYASPESQYPEGWWCRYDYDCPSETVCRASKCEPKKG</sequence>
<evidence type="ECO:0000313" key="2">
    <source>
        <dbReference type="Proteomes" id="UP000887565"/>
    </source>
</evidence>
<evidence type="ECO:0000256" key="1">
    <source>
        <dbReference type="SAM" id="SignalP"/>
    </source>
</evidence>
<name>A0A915KQT2_ROMCU</name>
<feature type="chain" id="PRO_5038101231" evidence="1">
    <location>
        <begin position="20"/>
        <end position="53"/>
    </location>
</feature>
<dbReference type="Proteomes" id="UP000887565">
    <property type="component" value="Unplaced"/>
</dbReference>
<proteinExistence type="predicted"/>
<keyword evidence="2" id="KW-1185">Reference proteome</keyword>
<reference evidence="3" key="1">
    <citation type="submission" date="2022-11" db="UniProtKB">
        <authorList>
            <consortium name="WormBaseParasite"/>
        </authorList>
    </citation>
    <scope>IDENTIFICATION</scope>
</reference>
<dbReference type="WBParaSite" id="nRc.2.0.1.t41252-RA">
    <property type="protein sequence ID" value="nRc.2.0.1.t41252-RA"/>
    <property type="gene ID" value="nRc.2.0.1.g41252"/>
</dbReference>
<keyword evidence="1" id="KW-0732">Signal</keyword>
<organism evidence="2 3">
    <name type="scientific">Romanomermis culicivorax</name>
    <name type="common">Nematode worm</name>
    <dbReference type="NCBI Taxonomy" id="13658"/>
    <lineage>
        <taxon>Eukaryota</taxon>
        <taxon>Metazoa</taxon>
        <taxon>Ecdysozoa</taxon>
        <taxon>Nematoda</taxon>
        <taxon>Enoplea</taxon>
        <taxon>Dorylaimia</taxon>
        <taxon>Mermithida</taxon>
        <taxon>Mermithoidea</taxon>
        <taxon>Mermithidae</taxon>
        <taxon>Romanomermis</taxon>
    </lineage>
</organism>
<feature type="signal peptide" evidence="1">
    <location>
        <begin position="1"/>
        <end position="19"/>
    </location>
</feature>
<accession>A0A915KQT2</accession>
<evidence type="ECO:0000313" key="3">
    <source>
        <dbReference type="WBParaSite" id="nRc.2.0.1.t41252-RA"/>
    </source>
</evidence>